<dbReference type="InterPro" id="IPR032816">
    <property type="entry name" value="VTT_dom"/>
</dbReference>
<evidence type="ECO:0000256" key="1">
    <source>
        <dbReference type="ARBA" id="ARBA00004651"/>
    </source>
</evidence>
<dbReference type="Pfam" id="PF09335">
    <property type="entry name" value="VTT_dom"/>
    <property type="match status" value="1"/>
</dbReference>
<organism evidence="8 9">
    <name type="scientific">Ectobacillus antri</name>
    <dbReference type="NCBI Taxonomy" id="2486280"/>
    <lineage>
        <taxon>Bacteria</taxon>
        <taxon>Bacillati</taxon>
        <taxon>Bacillota</taxon>
        <taxon>Bacilli</taxon>
        <taxon>Bacillales</taxon>
        <taxon>Bacillaceae</taxon>
        <taxon>Ectobacillus</taxon>
    </lineage>
</organism>
<evidence type="ECO:0000259" key="7">
    <source>
        <dbReference type="Pfam" id="PF09335"/>
    </source>
</evidence>
<evidence type="ECO:0000256" key="5">
    <source>
        <dbReference type="ARBA" id="ARBA00023136"/>
    </source>
</evidence>
<name>A0ABT6H528_9BACI</name>
<dbReference type="EMBL" id="JARULN010000005">
    <property type="protein sequence ID" value="MDG5753923.1"/>
    <property type="molecule type" value="Genomic_DNA"/>
</dbReference>
<keyword evidence="4 6" id="KW-1133">Transmembrane helix</keyword>
<dbReference type="Proteomes" id="UP001218246">
    <property type="component" value="Unassembled WGS sequence"/>
</dbReference>
<keyword evidence="9" id="KW-1185">Reference proteome</keyword>
<feature type="transmembrane region" description="Helical" evidence="6">
    <location>
        <begin position="167"/>
        <end position="186"/>
    </location>
</feature>
<proteinExistence type="inferred from homology"/>
<accession>A0ABT6H528</accession>
<feature type="domain" description="VTT" evidence="7">
    <location>
        <begin position="44"/>
        <end position="161"/>
    </location>
</feature>
<feature type="transmembrane region" description="Helical" evidence="6">
    <location>
        <begin position="141"/>
        <end position="161"/>
    </location>
</feature>
<gene>
    <name evidence="8" type="ORF">P6P90_08045</name>
</gene>
<keyword evidence="3 6" id="KW-0812">Transmembrane</keyword>
<evidence type="ECO:0000256" key="2">
    <source>
        <dbReference type="ARBA" id="ARBA00022475"/>
    </source>
</evidence>
<feature type="transmembrane region" description="Helical" evidence="6">
    <location>
        <begin position="28"/>
        <end position="51"/>
    </location>
</feature>
<dbReference type="InterPro" id="IPR015414">
    <property type="entry name" value="TMEM64"/>
</dbReference>
<evidence type="ECO:0000256" key="4">
    <source>
        <dbReference type="ARBA" id="ARBA00022989"/>
    </source>
</evidence>
<keyword evidence="5 6" id="KW-0472">Membrane</keyword>
<comment type="subcellular location">
    <subcellularLocation>
        <location evidence="1 6">Cell membrane</location>
        <topology evidence="1 6">Multi-pass membrane protein</topology>
    </subcellularLocation>
</comment>
<protein>
    <recommendedName>
        <fullName evidence="6">TVP38/TMEM64 family membrane protein</fullName>
    </recommendedName>
</protein>
<sequence>MELQTIQQYFTIENMQQLLQSYRDFGPVAGIMLPMLEAFLPFLPLFAFIMANAAAYGLWEGFFYSWLGSCIGSLLLFLLIRGFGRHRFFGFVNRHPKVRKSMNWIERKGFGPIFLLFCLPFSPSALINVVAGLSRISKKQFVLALLLGKIVMILGVSYIGYDIFSFIRNPIKTLIVAGVVFVLWYIGKKIEIRLELGKE</sequence>
<feature type="transmembrane region" description="Helical" evidence="6">
    <location>
        <begin position="63"/>
        <end position="84"/>
    </location>
</feature>
<dbReference type="RefSeq" id="WP_124565218.1">
    <property type="nucleotide sequence ID" value="NZ_JARRRY010000003.1"/>
</dbReference>
<evidence type="ECO:0000313" key="8">
    <source>
        <dbReference type="EMBL" id="MDG5753923.1"/>
    </source>
</evidence>
<dbReference type="PANTHER" id="PTHR12677:SF55">
    <property type="entry name" value="UNDECAPRENYL PHOSPHATE TRANSPORTER SAOUHSC_00901-RELATED"/>
    <property type="match status" value="1"/>
</dbReference>
<evidence type="ECO:0000256" key="3">
    <source>
        <dbReference type="ARBA" id="ARBA00022692"/>
    </source>
</evidence>
<reference evidence="8 9" key="1">
    <citation type="submission" date="2023-04" db="EMBL/GenBank/DDBJ databases">
        <title>Ectobacillus antri isolated from activated sludge.</title>
        <authorList>
            <person name="Yan P."/>
            <person name="Liu X."/>
        </authorList>
    </citation>
    <scope>NUCLEOTIDE SEQUENCE [LARGE SCALE GENOMIC DNA]</scope>
    <source>
        <strain evidence="8 9">C18H</strain>
    </source>
</reference>
<evidence type="ECO:0000313" key="9">
    <source>
        <dbReference type="Proteomes" id="UP001218246"/>
    </source>
</evidence>
<comment type="similarity">
    <text evidence="6">Belongs to the TVP38/TMEM64 family.</text>
</comment>
<evidence type="ECO:0000256" key="6">
    <source>
        <dbReference type="RuleBase" id="RU366058"/>
    </source>
</evidence>
<comment type="caution">
    <text evidence="8">The sequence shown here is derived from an EMBL/GenBank/DDBJ whole genome shotgun (WGS) entry which is preliminary data.</text>
</comment>
<dbReference type="PANTHER" id="PTHR12677">
    <property type="entry name" value="GOLGI APPARATUS MEMBRANE PROTEIN TVP38-RELATED"/>
    <property type="match status" value="1"/>
</dbReference>
<keyword evidence="2 6" id="KW-1003">Cell membrane</keyword>
<feature type="transmembrane region" description="Helical" evidence="6">
    <location>
        <begin position="109"/>
        <end position="129"/>
    </location>
</feature>